<dbReference type="GO" id="GO:0003725">
    <property type="term" value="F:double-stranded RNA binding"/>
    <property type="evidence" value="ECO:0007669"/>
    <property type="project" value="InterPro"/>
</dbReference>
<dbReference type="GO" id="GO:0051604">
    <property type="term" value="P:protein maturation"/>
    <property type="evidence" value="ECO:0007669"/>
    <property type="project" value="TreeGrafter"/>
</dbReference>
<keyword evidence="13" id="KW-1185">Reference proteome</keyword>
<dbReference type="GO" id="GO:0003998">
    <property type="term" value="F:acylphosphatase activity"/>
    <property type="evidence" value="ECO:0007669"/>
    <property type="project" value="UniProtKB-EC"/>
</dbReference>
<dbReference type="InterPro" id="IPR004421">
    <property type="entry name" value="Carbamoyltransferase_HypF"/>
</dbReference>
<keyword evidence="9" id="KW-0378">Hydrolase</keyword>
<dbReference type="GO" id="GO:0008270">
    <property type="term" value="F:zinc ion binding"/>
    <property type="evidence" value="ECO:0007669"/>
    <property type="project" value="UniProtKB-KW"/>
</dbReference>
<keyword evidence="12" id="KW-0614">Plasmid</keyword>
<dbReference type="Pfam" id="PF17788">
    <property type="entry name" value="HypF_C"/>
    <property type="match status" value="1"/>
</dbReference>
<dbReference type="EMBL" id="CP044333">
    <property type="protein sequence ID" value="QGN00164.1"/>
    <property type="molecule type" value="Genomic_DNA"/>
</dbReference>
<reference evidence="12 13" key="1">
    <citation type="submission" date="2019-09" db="EMBL/GenBank/DDBJ databases">
        <title>Isolation and complete genome sequencing of Methylocystis species.</title>
        <authorList>
            <person name="Rumah B.L."/>
            <person name="Stead C.E."/>
            <person name="Stevens B.C."/>
            <person name="Minton N.P."/>
            <person name="Grosse-Honebrink A."/>
            <person name="Zhang Y."/>
        </authorList>
    </citation>
    <scope>NUCLEOTIDE SEQUENCE [LARGE SCALE GENOMIC DNA]</scope>
    <source>
        <strain evidence="12 13">BRCS2</strain>
        <plasmid evidence="12 13">unnamed2</plasmid>
    </source>
</reference>
<dbReference type="Gene3D" id="3.30.420.40">
    <property type="match status" value="1"/>
</dbReference>
<evidence type="ECO:0000259" key="10">
    <source>
        <dbReference type="PROSITE" id="PS51160"/>
    </source>
</evidence>
<dbReference type="Gene3D" id="3.30.110.120">
    <property type="match status" value="1"/>
</dbReference>
<accession>A0A6B8MG77</accession>
<dbReference type="InterPro" id="IPR051060">
    <property type="entry name" value="Carbamoyltrans_HypF-like"/>
</dbReference>
<evidence type="ECO:0000256" key="4">
    <source>
        <dbReference type="ARBA" id="ARBA00022723"/>
    </source>
</evidence>
<feature type="active site" evidence="9">
    <location>
        <position position="25"/>
    </location>
</feature>
<dbReference type="SUPFAM" id="SSF55821">
    <property type="entry name" value="YrdC/RibB"/>
    <property type="match status" value="1"/>
</dbReference>
<dbReference type="InterPro" id="IPR041440">
    <property type="entry name" value="HypF_C"/>
</dbReference>
<protein>
    <recommendedName>
        <fullName evidence="8">Carbamoyltransferase HypF</fullName>
        <ecNumber evidence="8">6.2.-.-</ecNumber>
    </recommendedName>
</protein>
<dbReference type="InterPro" id="IPR006070">
    <property type="entry name" value="Sua5-like_dom"/>
</dbReference>
<evidence type="ECO:0000313" key="12">
    <source>
        <dbReference type="EMBL" id="QGN00164.1"/>
    </source>
</evidence>
<comment type="similarity">
    <text evidence="2 8">Belongs to the carbamoyltransferase HypF family.</text>
</comment>
<dbReference type="UniPathway" id="UPA00335"/>
<evidence type="ECO:0000256" key="7">
    <source>
        <dbReference type="ARBA" id="ARBA00048220"/>
    </source>
</evidence>
<evidence type="ECO:0000256" key="5">
    <source>
        <dbReference type="ARBA" id="ARBA00022771"/>
    </source>
</evidence>
<feature type="active site" evidence="9">
    <location>
        <position position="43"/>
    </location>
</feature>
<evidence type="ECO:0000256" key="3">
    <source>
        <dbReference type="ARBA" id="ARBA00022598"/>
    </source>
</evidence>
<dbReference type="PANTHER" id="PTHR42959">
    <property type="entry name" value="CARBAMOYLTRANSFERASE"/>
    <property type="match status" value="1"/>
</dbReference>
<dbReference type="AlphaFoldDB" id="A0A6B8MG77"/>
<dbReference type="PIRSF" id="PIRSF006256">
    <property type="entry name" value="CMPcnvr_hdrg_mat"/>
    <property type="match status" value="1"/>
</dbReference>
<comment type="function">
    <text evidence="8">Involved in the maturation of [NiFe] hydrogenases. Along with HypE, it catalyzes the synthesis of the CN ligands of the active site iron of [NiFe]-hydrogenases. HypF functions as a carbamoyl transferase using carbamoylphosphate as a substrate and transferring the carboxamido moiety in an ATP-dependent reaction to the thiolate of the C-terminal cysteine of HypE yielding a protein-S-carboxamide.</text>
</comment>
<evidence type="ECO:0000256" key="2">
    <source>
        <dbReference type="ARBA" id="ARBA00008097"/>
    </source>
</evidence>
<dbReference type="SUPFAM" id="SSF54975">
    <property type="entry name" value="Acylphosphatase/BLUF domain-like"/>
    <property type="match status" value="1"/>
</dbReference>
<dbReference type="InterPro" id="IPR017968">
    <property type="entry name" value="Acylphosphatase_CS"/>
</dbReference>
<comment type="catalytic activity">
    <reaction evidence="7 8">
        <text>C-terminal L-cysteinyl-[HypE protein] + carbamoyl phosphate + ATP + H2O = C-terminal S-carboxamide-L-cysteinyl-[HypE protein] + AMP + phosphate + diphosphate + H(+)</text>
        <dbReference type="Rhea" id="RHEA:55636"/>
        <dbReference type="Rhea" id="RHEA-COMP:14247"/>
        <dbReference type="Rhea" id="RHEA-COMP:14392"/>
        <dbReference type="ChEBI" id="CHEBI:15377"/>
        <dbReference type="ChEBI" id="CHEBI:15378"/>
        <dbReference type="ChEBI" id="CHEBI:30616"/>
        <dbReference type="ChEBI" id="CHEBI:33019"/>
        <dbReference type="ChEBI" id="CHEBI:43474"/>
        <dbReference type="ChEBI" id="CHEBI:58228"/>
        <dbReference type="ChEBI" id="CHEBI:76913"/>
        <dbReference type="ChEBI" id="CHEBI:139126"/>
        <dbReference type="ChEBI" id="CHEBI:456215"/>
    </reaction>
</comment>
<dbReference type="NCBIfam" id="TIGR00143">
    <property type="entry name" value="hypF"/>
    <property type="match status" value="1"/>
</dbReference>
<keyword evidence="3" id="KW-0436">Ligase</keyword>
<evidence type="ECO:0000256" key="1">
    <source>
        <dbReference type="ARBA" id="ARBA00004711"/>
    </source>
</evidence>
<dbReference type="Gene3D" id="3.90.870.50">
    <property type="match status" value="1"/>
</dbReference>
<evidence type="ECO:0000259" key="11">
    <source>
        <dbReference type="PROSITE" id="PS51163"/>
    </source>
</evidence>
<feature type="domain" description="Acylphosphatase-like" evidence="10">
    <location>
        <begin position="10"/>
        <end position="96"/>
    </location>
</feature>
<dbReference type="RefSeq" id="WP_026016363.1">
    <property type="nucleotide sequence ID" value="NZ_CP044333.1"/>
</dbReference>
<evidence type="ECO:0000313" key="13">
    <source>
        <dbReference type="Proteomes" id="UP000422569"/>
    </source>
</evidence>
<dbReference type="InterPro" id="IPR055128">
    <property type="entry name" value="HypF_C_2"/>
</dbReference>
<evidence type="ECO:0000256" key="6">
    <source>
        <dbReference type="ARBA" id="ARBA00022833"/>
    </source>
</evidence>
<dbReference type="Pfam" id="PF00708">
    <property type="entry name" value="Acylphosphatase"/>
    <property type="match status" value="1"/>
</dbReference>
<organism evidence="12 13">
    <name type="scientific">Methylocystis parvus</name>
    <dbReference type="NCBI Taxonomy" id="134"/>
    <lineage>
        <taxon>Bacteria</taxon>
        <taxon>Pseudomonadati</taxon>
        <taxon>Pseudomonadota</taxon>
        <taxon>Alphaproteobacteria</taxon>
        <taxon>Hyphomicrobiales</taxon>
        <taxon>Methylocystaceae</taxon>
        <taxon>Methylocystis</taxon>
    </lineage>
</organism>
<dbReference type="Pfam" id="PF07503">
    <property type="entry name" value="zf-HYPF"/>
    <property type="match status" value="2"/>
</dbReference>
<gene>
    <name evidence="12" type="primary">hypF</name>
    <name evidence="12" type="ORF">F7D14_21610</name>
</gene>
<proteinExistence type="inferred from homology"/>
<dbReference type="Gene3D" id="3.30.420.360">
    <property type="match status" value="1"/>
</dbReference>
<geneLocation type="plasmid" evidence="12">
    <name>unnamed2</name>
</geneLocation>
<keyword evidence="12" id="KW-0808">Transferase</keyword>
<sequence>MFAEKRPTETVEIRVRGCVQGVGFRPTVWRIARRLGLAGEVYNDSEGVVVIVGGASNDIADFITRLRCEAPPLSRIDTIETRPFTGETTQGFRIADSLRGGADTQIAPDAAICAACADEVVDPSSRRYRYAFTNCTHCGPRLTIVHGVPYDRTMTTMAPFAMCEECAREYADPGDRRFHAQPIACPVCGPRLSLATLENGSFDLVGAQDALAAAARLIGAGEILAIKGLGGYQLACDATNETAVNHLRHRKRRDAKPFALMAEDLAMVRNYCRLSEEEAELLSSPSAPIVLLEVKGPLRLPRAVAPGLNTLGFMLPTTPLHLLLVRAVSRPVIMTSGNWSDEPQVIDDAEVPRRLGAIASHVLTHNRRIATRVDDSLVRVMDEAPRVLRRARGSAPTPIRMPSGFRQAPPVLAFGGHLKATFCLLKKGEAILSQHQGDLEDAATLDDYQRNQKLFAKLFEHSPEALVVDRHPQYATSRLARTYSGANLPLIEAQHHHAHVAACLAENGYPLDASPVLGIVLDGVGLGDDGGIWGGEFLLADYRDYRRLGSLKPAPMLGGEQAAREPWRNLYAQIAMAMGWRAFAADYRELEVYNFLDAKPRETLDAMMNRGINAPLASSCGRLFDAFAALLGLCRDRQAYEGQAGALVEAAASGGPVREAGPGYAFKIVSSATGLAQIEPAPMWRAALQDCCSGVLPGLMAARFHKGLAEAVAELAARLRESHARLFDTVALSGGCFQNRILFEEIARRLRGAGFAVLSHAQVPTNDGGLSLGQAAIGGALLIRQG</sequence>
<dbReference type="InterPro" id="IPR001792">
    <property type="entry name" value="Acylphosphatase-like_dom"/>
</dbReference>
<dbReference type="InterPro" id="IPR036046">
    <property type="entry name" value="Acylphosphatase-like_dom_sf"/>
</dbReference>
<dbReference type="EC" id="6.2.-.-" evidence="8"/>
<feature type="domain" description="YrdC-like" evidence="11">
    <location>
        <begin position="208"/>
        <end position="393"/>
    </location>
</feature>
<dbReference type="Pfam" id="PF01300">
    <property type="entry name" value="Sua5_yciO_yrdC"/>
    <property type="match status" value="1"/>
</dbReference>
<keyword evidence="5" id="KW-0863">Zinc-finger</keyword>
<dbReference type="PANTHER" id="PTHR42959:SF1">
    <property type="entry name" value="CARBAMOYLTRANSFERASE HYPF"/>
    <property type="match status" value="1"/>
</dbReference>
<evidence type="ECO:0000256" key="8">
    <source>
        <dbReference type="PIRNR" id="PIRNR006256"/>
    </source>
</evidence>
<dbReference type="GO" id="GO:0016874">
    <property type="term" value="F:ligase activity"/>
    <property type="evidence" value="ECO:0007669"/>
    <property type="project" value="UniProtKB-UniRule"/>
</dbReference>
<dbReference type="PROSITE" id="PS51160">
    <property type="entry name" value="ACYLPHOSPHATASE_3"/>
    <property type="match status" value="1"/>
</dbReference>
<dbReference type="GO" id="GO:0016743">
    <property type="term" value="F:carboxyl- or carbamoyltransferase activity"/>
    <property type="evidence" value="ECO:0007669"/>
    <property type="project" value="UniProtKB-UniRule"/>
</dbReference>
<name>A0A6B8MG77_9HYPH</name>
<dbReference type="KEGG" id="mpar:F7D14_21610"/>
<dbReference type="Pfam" id="PF22521">
    <property type="entry name" value="HypF_C_2"/>
    <property type="match status" value="1"/>
</dbReference>
<comment type="pathway">
    <text evidence="1 8">Protein modification; [NiFe] hydrogenase maturation.</text>
</comment>
<keyword evidence="6" id="KW-0862">Zinc</keyword>
<keyword evidence="4" id="KW-0479">Metal-binding</keyword>
<evidence type="ECO:0000256" key="9">
    <source>
        <dbReference type="PROSITE-ProRule" id="PRU00520"/>
    </source>
</evidence>
<comment type="catalytic activity">
    <reaction evidence="9">
        <text>an acyl phosphate + H2O = a carboxylate + phosphate + H(+)</text>
        <dbReference type="Rhea" id="RHEA:14965"/>
        <dbReference type="ChEBI" id="CHEBI:15377"/>
        <dbReference type="ChEBI" id="CHEBI:15378"/>
        <dbReference type="ChEBI" id="CHEBI:29067"/>
        <dbReference type="ChEBI" id="CHEBI:43474"/>
        <dbReference type="ChEBI" id="CHEBI:59918"/>
        <dbReference type="EC" id="3.6.1.7"/>
    </reaction>
</comment>
<dbReference type="Proteomes" id="UP000422569">
    <property type="component" value="Plasmid unnamed2"/>
</dbReference>
<dbReference type="InterPro" id="IPR011125">
    <property type="entry name" value="Znf_HypF"/>
</dbReference>
<dbReference type="PROSITE" id="PS51163">
    <property type="entry name" value="YRDC"/>
    <property type="match status" value="1"/>
</dbReference>
<dbReference type="InterPro" id="IPR017945">
    <property type="entry name" value="DHBP_synth_RibB-like_a/b_dom"/>
</dbReference>
<dbReference type="PROSITE" id="PS00150">
    <property type="entry name" value="ACYLPHOSPHATASE_1"/>
    <property type="match status" value="1"/>
</dbReference>